<organism evidence="2 3">
    <name type="scientific">Pseudomonas duriflava</name>
    <dbReference type="NCBI Taxonomy" id="459528"/>
    <lineage>
        <taxon>Bacteria</taxon>
        <taxon>Pseudomonadati</taxon>
        <taxon>Pseudomonadota</taxon>
        <taxon>Gammaproteobacteria</taxon>
        <taxon>Pseudomonadales</taxon>
        <taxon>Pseudomonadaceae</taxon>
        <taxon>Pseudomonas</taxon>
    </lineage>
</organism>
<dbReference type="RefSeq" id="WP_145145498.1">
    <property type="nucleotide sequence ID" value="NZ_VLKY01000021.1"/>
</dbReference>
<feature type="coiled-coil region" evidence="1">
    <location>
        <begin position="82"/>
        <end position="192"/>
    </location>
</feature>
<evidence type="ECO:0000256" key="1">
    <source>
        <dbReference type="SAM" id="Coils"/>
    </source>
</evidence>
<sequence>MSDQPKLPTLNQWFLSLEEGRQAVLREDKWMLAENAYQAGIEAARAACIAPAEPACWISKTGSVSGTAHKGWTPVYTHPANLAELQAENEKLQVEVERLRQFEAAYMEWSDKTEWVQQSAEVNELGKHRADVMRERIERLREEVERLSNALEVEKRSLQCEVNRRNQYAMESNELDRQLDETIAECDALKADAERYRWLRDNGETERGIMVLSVTGWAQPATAWALTFQDPDVLDACIDDEMARHGDKP</sequence>
<dbReference type="OrthoDB" id="7032833at2"/>
<name>A0A562PUA4_9PSED</name>
<reference evidence="2 3" key="1">
    <citation type="journal article" date="2015" name="Stand. Genomic Sci.">
        <title>Genomic Encyclopedia of Bacterial and Archaeal Type Strains, Phase III: the genomes of soil and plant-associated and newly described type strains.</title>
        <authorList>
            <person name="Whitman W.B."/>
            <person name="Woyke T."/>
            <person name="Klenk H.P."/>
            <person name="Zhou Y."/>
            <person name="Lilburn T.G."/>
            <person name="Beck B.J."/>
            <person name="De Vos P."/>
            <person name="Vandamme P."/>
            <person name="Eisen J.A."/>
            <person name="Garrity G."/>
            <person name="Hugenholtz P."/>
            <person name="Kyrpides N.C."/>
        </authorList>
    </citation>
    <scope>NUCLEOTIDE SEQUENCE [LARGE SCALE GENOMIC DNA]</scope>
    <source>
        <strain evidence="2 3">CGMCC 1.6858</strain>
    </source>
</reference>
<dbReference type="AlphaFoldDB" id="A0A562PUA4"/>
<dbReference type="Proteomes" id="UP000316905">
    <property type="component" value="Unassembled WGS sequence"/>
</dbReference>
<keyword evidence="3" id="KW-1185">Reference proteome</keyword>
<gene>
    <name evidence="2" type="ORF">IQ22_04220</name>
</gene>
<protein>
    <submittedName>
        <fullName evidence="2">Uncharacterized protein</fullName>
    </submittedName>
</protein>
<comment type="caution">
    <text evidence="2">The sequence shown here is derived from an EMBL/GenBank/DDBJ whole genome shotgun (WGS) entry which is preliminary data.</text>
</comment>
<accession>A0A562PUA4</accession>
<dbReference type="EMBL" id="VLKY01000021">
    <property type="protein sequence ID" value="TWI48027.1"/>
    <property type="molecule type" value="Genomic_DNA"/>
</dbReference>
<proteinExistence type="predicted"/>
<evidence type="ECO:0000313" key="2">
    <source>
        <dbReference type="EMBL" id="TWI48027.1"/>
    </source>
</evidence>
<keyword evidence="1" id="KW-0175">Coiled coil</keyword>
<evidence type="ECO:0000313" key="3">
    <source>
        <dbReference type="Proteomes" id="UP000316905"/>
    </source>
</evidence>